<dbReference type="AlphaFoldDB" id="A0A5C4N2E3"/>
<accession>A0A5C4N2E3</accession>
<sequence length="159" mass="18269">MVQLFLDCDGVLADFETYATEVLGMAPRDFEAQHGPRRFWSRIAAHEDFFFNLPLMPDARDLWDAVAHLDPVILTGLPHGNWAAPQKMRWASRHFPDARMITTMARAKRDHMKAPGDILVDDLLKYRPLWEEAGGIFVHHRSTRETLAALKDLRLDIHA</sequence>
<dbReference type="Gene3D" id="3.40.50.1000">
    <property type="entry name" value="HAD superfamily/HAD-like"/>
    <property type="match status" value="1"/>
</dbReference>
<evidence type="ECO:0000313" key="2">
    <source>
        <dbReference type="Proteomes" id="UP000305887"/>
    </source>
</evidence>
<dbReference type="EMBL" id="VDFU01000003">
    <property type="protein sequence ID" value="TNC52004.1"/>
    <property type="molecule type" value="Genomic_DNA"/>
</dbReference>
<evidence type="ECO:0000313" key="1">
    <source>
        <dbReference type="EMBL" id="TNC52004.1"/>
    </source>
</evidence>
<organism evidence="1 2">
    <name type="scientific">Rubellimicrobium rubrum</name>
    <dbReference type="NCBI Taxonomy" id="2585369"/>
    <lineage>
        <taxon>Bacteria</taxon>
        <taxon>Pseudomonadati</taxon>
        <taxon>Pseudomonadota</taxon>
        <taxon>Alphaproteobacteria</taxon>
        <taxon>Rhodobacterales</taxon>
        <taxon>Roseobacteraceae</taxon>
        <taxon>Rubellimicrobium</taxon>
    </lineage>
</organism>
<reference evidence="1 2" key="1">
    <citation type="submission" date="2019-06" db="EMBL/GenBank/DDBJ databases">
        <title>YIM 131921 draft genome.</title>
        <authorList>
            <person name="Jiang L."/>
        </authorList>
    </citation>
    <scope>NUCLEOTIDE SEQUENCE [LARGE SCALE GENOMIC DNA]</scope>
    <source>
        <strain evidence="1 2">YIM 131921</strain>
    </source>
</reference>
<dbReference type="InterPro" id="IPR023214">
    <property type="entry name" value="HAD_sf"/>
</dbReference>
<protein>
    <recommendedName>
        <fullName evidence="3">HAD family hydrolase</fullName>
    </recommendedName>
</protein>
<name>A0A5C4N2E3_9RHOB</name>
<dbReference type="Gene3D" id="1.10.40.40">
    <property type="entry name" value="Deoxyribonucleotidase, domain 2"/>
    <property type="match status" value="1"/>
</dbReference>
<dbReference type="OrthoDB" id="1654944at2"/>
<keyword evidence="2" id="KW-1185">Reference proteome</keyword>
<dbReference type="Proteomes" id="UP000305887">
    <property type="component" value="Unassembled WGS sequence"/>
</dbReference>
<comment type="caution">
    <text evidence="1">The sequence shown here is derived from an EMBL/GenBank/DDBJ whole genome shotgun (WGS) entry which is preliminary data.</text>
</comment>
<dbReference type="InterPro" id="IPR036412">
    <property type="entry name" value="HAD-like_sf"/>
</dbReference>
<gene>
    <name evidence="1" type="ORF">FHG66_04160</name>
</gene>
<proteinExistence type="predicted"/>
<dbReference type="RefSeq" id="WP_139075425.1">
    <property type="nucleotide sequence ID" value="NZ_VDFU01000003.1"/>
</dbReference>
<evidence type="ECO:0008006" key="3">
    <source>
        <dbReference type="Google" id="ProtNLM"/>
    </source>
</evidence>
<dbReference type="SUPFAM" id="SSF56784">
    <property type="entry name" value="HAD-like"/>
    <property type="match status" value="1"/>
</dbReference>